<gene>
    <name evidence="2" type="ORF">ACFS25_28425</name>
</gene>
<evidence type="ECO:0008006" key="4">
    <source>
        <dbReference type="Google" id="ProtNLM"/>
    </source>
</evidence>
<accession>A0ABW6AQT8</accession>
<reference evidence="3" key="1">
    <citation type="journal article" date="2019" name="Int. J. Syst. Evol. Microbiol.">
        <title>The Global Catalogue of Microorganisms (GCM) 10K type strain sequencing project: providing services to taxonomists for standard genome sequencing and annotation.</title>
        <authorList>
            <consortium name="The Broad Institute Genomics Platform"/>
            <consortium name="The Broad Institute Genome Sequencing Center for Infectious Disease"/>
            <person name="Wu L."/>
            <person name="Ma J."/>
        </authorList>
    </citation>
    <scope>NUCLEOTIDE SEQUENCE [LARGE SCALE GENOMIC DNA]</scope>
    <source>
        <strain evidence="3">KCTC 52490</strain>
    </source>
</reference>
<sequence length="166" mass="18687">MENKINLKKQLPLITTVLVCLIGFSVLVAELIVHFSSSRKKANTALEMVSTVEPKQVLKTVYQNANNYFAGDSVAMLHSMTVHCSKPLVQVFNKTPGIMEYTFARETRNGQLKAIDVISQEFKGADSAIVNARALYNDGTTKNFKQYFIRESGKWKLGLKYGYDIR</sequence>
<dbReference type="RefSeq" id="WP_381508086.1">
    <property type="nucleotide sequence ID" value="NZ_JBHUOM010000043.1"/>
</dbReference>
<comment type="caution">
    <text evidence="2">The sequence shown here is derived from an EMBL/GenBank/DDBJ whole genome shotgun (WGS) entry which is preliminary data.</text>
</comment>
<evidence type="ECO:0000256" key="1">
    <source>
        <dbReference type="SAM" id="Phobius"/>
    </source>
</evidence>
<keyword evidence="1" id="KW-0472">Membrane</keyword>
<dbReference type="Gene3D" id="3.10.450.50">
    <property type="match status" value="1"/>
</dbReference>
<keyword evidence="3" id="KW-1185">Reference proteome</keyword>
<proteinExistence type="predicted"/>
<protein>
    <recommendedName>
        <fullName evidence="4">Nuclear transport factor 2 family protein</fullName>
    </recommendedName>
</protein>
<dbReference type="EMBL" id="JBHUOM010000043">
    <property type="protein sequence ID" value="MFD2937727.1"/>
    <property type="molecule type" value="Genomic_DNA"/>
</dbReference>
<keyword evidence="1" id="KW-1133">Transmembrane helix</keyword>
<organism evidence="2 3">
    <name type="scientific">Spirosoma flavum</name>
    <dbReference type="NCBI Taxonomy" id="2048557"/>
    <lineage>
        <taxon>Bacteria</taxon>
        <taxon>Pseudomonadati</taxon>
        <taxon>Bacteroidota</taxon>
        <taxon>Cytophagia</taxon>
        <taxon>Cytophagales</taxon>
        <taxon>Cytophagaceae</taxon>
        <taxon>Spirosoma</taxon>
    </lineage>
</organism>
<evidence type="ECO:0000313" key="3">
    <source>
        <dbReference type="Proteomes" id="UP001597512"/>
    </source>
</evidence>
<dbReference type="Proteomes" id="UP001597512">
    <property type="component" value="Unassembled WGS sequence"/>
</dbReference>
<name>A0ABW6AQT8_9BACT</name>
<feature type="transmembrane region" description="Helical" evidence="1">
    <location>
        <begin position="12"/>
        <end position="33"/>
    </location>
</feature>
<keyword evidence="1" id="KW-0812">Transmembrane</keyword>
<evidence type="ECO:0000313" key="2">
    <source>
        <dbReference type="EMBL" id="MFD2937727.1"/>
    </source>
</evidence>